<dbReference type="GO" id="GO:0004672">
    <property type="term" value="F:protein kinase activity"/>
    <property type="evidence" value="ECO:0007669"/>
    <property type="project" value="InterPro"/>
</dbReference>
<organism evidence="4 5">
    <name type="scientific">Mangrovihabitans endophyticus</name>
    <dbReference type="NCBI Taxonomy" id="1751298"/>
    <lineage>
        <taxon>Bacteria</taxon>
        <taxon>Bacillati</taxon>
        <taxon>Actinomycetota</taxon>
        <taxon>Actinomycetes</taxon>
        <taxon>Micromonosporales</taxon>
        <taxon>Micromonosporaceae</taxon>
        <taxon>Mangrovihabitans</taxon>
    </lineage>
</organism>
<name>A0A8J3BVX8_9ACTN</name>
<reference evidence="4" key="2">
    <citation type="submission" date="2020-09" db="EMBL/GenBank/DDBJ databases">
        <authorList>
            <person name="Sun Q."/>
            <person name="Zhou Y."/>
        </authorList>
    </citation>
    <scope>NUCLEOTIDE SEQUENCE</scope>
    <source>
        <strain evidence="4">CGMCC 4.7299</strain>
    </source>
</reference>
<dbReference type="GO" id="GO:0005524">
    <property type="term" value="F:ATP binding"/>
    <property type="evidence" value="ECO:0007669"/>
    <property type="project" value="InterPro"/>
</dbReference>
<dbReference type="SUPFAM" id="SSF56112">
    <property type="entry name" value="Protein kinase-like (PK-like)"/>
    <property type="match status" value="1"/>
</dbReference>
<feature type="transmembrane region" description="Helical" evidence="2">
    <location>
        <begin position="234"/>
        <end position="254"/>
    </location>
</feature>
<feature type="domain" description="Protein kinase" evidence="3">
    <location>
        <begin position="5"/>
        <end position="329"/>
    </location>
</feature>
<keyword evidence="5" id="KW-1185">Reference proteome</keyword>
<evidence type="ECO:0000256" key="2">
    <source>
        <dbReference type="SAM" id="Phobius"/>
    </source>
</evidence>
<dbReference type="InterPro" id="IPR011009">
    <property type="entry name" value="Kinase-like_dom_sf"/>
</dbReference>
<dbReference type="Gene3D" id="1.10.510.10">
    <property type="entry name" value="Transferase(Phosphotransferase) domain 1"/>
    <property type="match status" value="1"/>
</dbReference>
<sequence length="364" mass="38416">MVSDDAEPIVLAEGRLGPVLALVDQDTGAAYALKVLPDRIGTADRRRLAAEIRHLSVLRGRPEVVVPDRVDRLPDGRWAVRVELCTQSLPELLTESGPLSAAEAAEIGVALADALAAAHAAGLVHGAVHPGNVLFRPGGEPVLTDFGTVLRPGPTVRREDDLRGLGTVLELIGSRTGPLAELAADLHGEQPPTAAEAARRLRAMRSARPPAVPVSGPIVEFAPQDRNSRRRRRAGWGVALLLLAGVAVAATWAARRPDPAEPARPPAPRPAAASSPETAWLRLAEPVDRGDVVELAWQGSPDLLVIVVVTGERAEPRRVVAGRVNHFQLPVEPDGGYCFALLATDGGEPIRAGPRPIRGAACPR</sequence>
<dbReference type="PROSITE" id="PS50011">
    <property type="entry name" value="PROTEIN_KINASE_DOM"/>
    <property type="match status" value="1"/>
</dbReference>
<dbReference type="AlphaFoldDB" id="A0A8J3BVX8"/>
<proteinExistence type="predicted"/>
<accession>A0A8J3BVX8</accession>
<evidence type="ECO:0000259" key="3">
    <source>
        <dbReference type="PROSITE" id="PS50011"/>
    </source>
</evidence>
<reference evidence="4" key="1">
    <citation type="journal article" date="2014" name="Int. J. Syst. Evol. Microbiol.">
        <title>Complete genome sequence of Corynebacterium casei LMG S-19264T (=DSM 44701T), isolated from a smear-ripened cheese.</title>
        <authorList>
            <consortium name="US DOE Joint Genome Institute (JGI-PGF)"/>
            <person name="Walter F."/>
            <person name="Albersmeier A."/>
            <person name="Kalinowski J."/>
            <person name="Ruckert C."/>
        </authorList>
    </citation>
    <scope>NUCLEOTIDE SEQUENCE</scope>
    <source>
        <strain evidence="4">CGMCC 4.7299</strain>
    </source>
</reference>
<dbReference type="Proteomes" id="UP000656042">
    <property type="component" value="Unassembled WGS sequence"/>
</dbReference>
<evidence type="ECO:0000313" key="5">
    <source>
        <dbReference type="Proteomes" id="UP000656042"/>
    </source>
</evidence>
<dbReference type="Pfam" id="PF00069">
    <property type="entry name" value="Pkinase"/>
    <property type="match status" value="1"/>
</dbReference>
<feature type="region of interest" description="Disordered" evidence="1">
    <location>
        <begin position="257"/>
        <end position="277"/>
    </location>
</feature>
<keyword evidence="2" id="KW-0472">Membrane</keyword>
<comment type="caution">
    <text evidence="4">The sequence shown here is derived from an EMBL/GenBank/DDBJ whole genome shotgun (WGS) entry which is preliminary data.</text>
</comment>
<gene>
    <name evidence="4" type="ORF">GCM10012284_04120</name>
</gene>
<dbReference type="InterPro" id="IPR000719">
    <property type="entry name" value="Prot_kinase_dom"/>
</dbReference>
<dbReference type="EMBL" id="BMMX01000001">
    <property type="protein sequence ID" value="GGK73426.1"/>
    <property type="molecule type" value="Genomic_DNA"/>
</dbReference>
<keyword evidence="2" id="KW-1133">Transmembrane helix</keyword>
<dbReference type="SMART" id="SM00220">
    <property type="entry name" value="S_TKc"/>
    <property type="match status" value="1"/>
</dbReference>
<protein>
    <recommendedName>
        <fullName evidence="3">Protein kinase domain-containing protein</fullName>
    </recommendedName>
</protein>
<evidence type="ECO:0000313" key="4">
    <source>
        <dbReference type="EMBL" id="GGK73426.1"/>
    </source>
</evidence>
<keyword evidence="2" id="KW-0812">Transmembrane</keyword>
<evidence type="ECO:0000256" key="1">
    <source>
        <dbReference type="SAM" id="MobiDB-lite"/>
    </source>
</evidence>